<dbReference type="InterPro" id="IPR018688">
    <property type="entry name" value="PpoB2-like"/>
</dbReference>
<dbReference type="AlphaFoldDB" id="A0A7Z7ILP5"/>
<feature type="transmembrane region" description="Helical" evidence="1">
    <location>
        <begin position="97"/>
        <end position="119"/>
    </location>
</feature>
<proteinExistence type="predicted"/>
<dbReference type="Proteomes" id="UP000554965">
    <property type="component" value="Unassembled WGS sequence"/>
</dbReference>
<feature type="transmembrane region" description="Helical" evidence="1">
    <location>
        <begin position="23"/>
        <end position="41"/>
    </location>
</feature>
<gene>
    <name evidence="2" type="ORF">MSIMFB_02118</name>
</gene>
<dbReference type="Pfam" id="PF09948">
    <property type="entry name" value="PpoB2"/>
    <property type="match status" value="1"/>
</dbReference>
<feature type="transmembrane region" description="Helical" evidence="1">
    <location>
        <begin position="62"/>
        <end position="85"/>
    </location>
</feature>
<keyword evidence="1" id="KW-0812">Transmembrane</keyword>
<feature type="transmembrane region" description="Helical" evidence="1">
    <location>
        <begin position="197"/>
        <end position="223"/>
    </location>
</feature>
<sequence length="259" mass="27653">MGANGRGCQVGDSDARGRSRTDLWLPALLLSLAGVGWWWSVVSARGMRGDDMSMAAMSSMSLAAFLIAWAAMMAAMMLPAVLPAVRRYGSAAAGNAAAMVIFVAGYLALWSAAGIPAFLADGRLNPMDHTCAWVGRVAGAVAVTAGLYQLTPLKAMCLRHCRSRMPCFLPHDNHPDRPTRAFLAGGRYGMSCIGSCWMLMALLIAFGTMQLAWMLAFTVLIWLEKIAPFGDRVRGVAAAMFVLLGVVLLVHPALVIHLV</sequence>
<keyword evidence="1" id="KW-0472">Membrane</keyword>
<evidence type="ECO:0008006" key="4">
    <source>
        <dbReference type="Google" id="ProtNLM"/>
    </source>
</evidence>
<name>A0A7Z7ILP5_9MYCO</name>
<evidence type="ECO:0000256" key="1">
    <source>
        <dbReference type="SAM" id="Phobius"/>
    </source>
</evidence>
<dbReference type="EMBL" id="OCTY01000002">
    <property type="protein sequence ID" value="SOJ54625.1"/>
    <property type="molecule type" value="Genomic_DNA"/>
</dbReference>
<comment type="caution">
    <text evidence="2">The sequence shown here is derived from an EMBL/GenBank/DDBJ whole genome shotgun (WGS) entry which is preliminary data.</text>
</comment>
<keyword evidence="1" id="KW-1133">Transmembrane helix</keyword>
<organism evidence="2 3">
    <name type="scientific">Mycobacterium simulans</name>
    <dbReference type="NCBI Taxonomy" id="627089"/>
    <lineage>
        <taxon>Bacteria</taxon>
        <taxon>Bacillati</taxon>
        <taxon>Actinomycetota</taxon>
        <taxon>Actinomycetes</taxon>
        <taxon>Mycobacteriales</taxon>
        <taxon>Mycobacteriaceae</taxon>
        <taxon>Mycobacterium</taxon>
    </lineage>
</organism>
<feature type="transmembrane region" description="Helical" evidence="1">
    <location>
        <begin position="131"/>
        <end position="150"/>
    </location>
</feature>
<accession>A0A7Z7ILP5</accession>
<feature type="transmembrane region" description="Helical" evidence="1">
    <location>
        <begin position="235"/>
        <end position="258"/>
    </location>
</feature>
<evidence type="ECO:0000313" key="2">
    <source>
        <dbReference type="EMBL" id="SOJ54625.1"/>
    </source>
</evidence>
<protein>
    <recommendedName>
        <fullName evidence="4">DUF2182 domain-containing protein</fullName>
    </recommendedName>
</protein>
<reference evidence="2 3" key="1">
    <citation type="submission" date="2017-10" db="EMBL/GenBank/DDBJ databases">
        <authorList>
            <consortium name="Urmite Genomes"/>
        </authorList>
    </citation>
    <scope>NUCLEOTIDE SEQUENCE [LARGE SCALE GENOMIC DNA]</scope>
    <source>
        <strain evidence="2 3">FB-527</strain>
    </source>
</reference>
<keyword evidence="3" id="KW-1185">Reference proteome</keyword>
<evidence type="ECO:0000313" key="3">
    <source>
        <dbReference type="Proteomes" id="UP000554965"/>
    </source>
</evidence>